<reference evidence="2" key="1">
    <citation type="submission" date="2017-09" db="EMBL/GenBank/DDBJ databases">
        <title>Depth-based differentiation of microbial function through sediment-hosted aquifers and enrichment of novel symbionts in the deep terrestrial subsurface.</title>
        <authorList>
            <person name="Probst A.J."/>
            <person name="Ladd B."/>
            <person name="Jarett J.K."/>
            <person name="Geller-Mcgrath D.E."/>
            <person name="Sieber C.M.K."/>
            <person name="Emerson J.B."/>
            <person name="Anantharaman K."/>
            <person name="Thomas B.C."/>
            <person name="Malmstrom R."/>
            <person name="Stieglmeier M."/>
            <person name="Klingl A."/>
            <person name="Woyke T."/>
            <person name="Ryan C.M."/>
            <person name="Banfield J.F."/>
        </authorList>
    </citation>
    <scope>NUCLEOTIDE SEQUENCE [LARGE SCALE GENOMIC DNA]</scope>
</reference>
<dbReference type="EMBL" id="PEYY01000073">
    <property type="protein sequence ID" value="PIS17997.1"/>
    <property type="molecule type" value="Genomic_DNA"/>
</dbReference>
<sequence>ILEEFEKLLDSRAEGGPTYLVIDNFHEMRLLGQGWLNRIEAFLGKLESRGDGSRIYLLGERMDDELNKSLIQQHRFQRVNVGLTKDDMGYGSKNGEWDESAPAFVALWDGMRVGLDELGETVKKGMGEEGKLFNDRIFVDSLRDITLKLVKDFLSQDVVMQLCKEKKQMEWVSFSNLRVISEAVRVKLQSELAGGEYEWISAINNQGKVSLNGRKTKKSMDELTGKFVEKVMELKKGKGREEGGGKNERAKLLAEQARLQARMEEIIQRLGELD</sequence>
<accession>A0A2H0WZF2</accession>
<name>A0A2H0WZF2_9BACT</name>
<proteinExistence type="predicted"/>
<gene>
    <name evidence="1" type="ORF">COT54_01650</name>
</gene>
<evidence type="ECO:0000313" key="1">
    <source>
        <dbReference type="EMBL" id="PIS17997.1"/>
    </source>
</evidence>
<evidence type="ECO:0000313" key="2">
    <source>
        <dbReference type="Proteomes" id="UP000229574"/>
    </source>
</evidence>
<protein>
    <submittedName>
        <fullName evidence="1">Uncharacterized protein</fullName>
    </submittedName>
</protein>
<dbReference type="Proteomes" id="UP000229574">
    <property type="component" value="Unassembled WGS sequence"/>
</dbReference>
<dbReference type="AlphaFoldDB" id="A0A2H0WZF2"/>
<organism evidence="1 2">
    <name type="scientific">Candidatus Collierbacteria bacterium CG09_land_8_20_14_0_10_46_12</name>
    <dbReference type="NCBI Taxonomy" id="1974533"/>
    <lineage>
        <taxon>Bacteria</taxon>
        <taxon>Candidatus Collieribacteriota</taxon>
    </lineage>
</organism>
<comment type="caution">
    <text evidence="1">The sequence shown here is derived from an EMBL/GenBank/DDBJ whole genome shotgun (WGS) entry which is preliminary data.</text>
</comment>
<feature type="non-terminal residue" evidence="1">
    <location>
        <position position="1"/>
    </location>
</feature>